<dbReference type="NCBIfam" id="TIGR04529">
    <property type="entry name" value="MTB_hemophore"/>
    <property type="match status" value="1"/>
</dbReference>
<dbReference type="Proteomes" id="UP000503540">
    <property type="component" value="Chromosome"/>
</dbReference>
<evidence type="ECO:0000313" key="1">
    <source>
        <dbReference type="EMBL" id="QIS08649.1"/>
    </source>
</evidence>
<evidence type="ECO:0000313" key="2">
    <source>
        <dbReference type="Proteomes" id="UP000503540"/>
    </source>
</evidence>
<proteinExistence type="predicted"/>
<sequence>MKRLRSRTALAALATGGIATVTVLLSPGIAAADPTSMIAPLLDTTCSFDQVDKALHAKAPLLANMLDNNPAQKAEIQQKFNLPPDQRRAELQKAIDANPDAAAQAENDPRAAGIAEQLRQVAAACHNY</sequence>
<dbReference type="AlphaFoldDB" id="A0A6G9Y632"/>
<protein>
    <submittedName>
        <fullName evidence="1">Hemophore-related protein</fullName>
    </submittedName>
</protein>
<name>A0A6G9Y632_9NOCA</name>
<dbReference type="RefSeq" id="WP_167471863.1">
    <property type="nucleotide sequence ID" value="NZ_CP046172.1"/>
</dbReference>
<accession>A0A6G9Y632</accession>
<dbReference type="InterPro" id="IPR032407">
    <property type="entry name" value="MHB"/>
</dbReference>
<keyword evidence="2" id="KW-1185">Reference proteome</keyword>
<organism evidence="1 2">
    <name type="scientific">Nocardia arthritidis</name>
    <dbReference type="NCBI Taxonomy" id="228602"/>
    <lineage>
        <taxon>Bacteria</taxon>
        <taxon>Bacillati</taxon>
        <taxon>Actinomycetota</taxon>
        <taxon>Actinomycetes</taxon>
        <taxon>Mycobacteriales</taxon>
        <taxon>Nocardiaceae</taxon>
        <taxon>Nocardia</taxon>
    </lineage>
</organism>
<dbReference type="GO" id="GO:0020037">
    <property type="term" value="F:heme binding"/>
    <property type="evidence" value="ECO:0007669"/>
    <property type="project" value="InterPro"/>
</dbReference>
<gene>
    <name evidence="1" type="ORF">F5544_03675</name>
</gene>
<dbReference type="KEGG" id="nah:F5544_03675"/>
<reference evidence="1 2" key="1">
    <citation type="journal article" date="2019" name="ACS Chem. Biol.">
        <title>Identification and Mobilization of a Cryptic Antibiotic Biosynthesis Gene Locus from a Human-Pathogenic Nocardia Isolate.</title>
        <authorList>
            <person name="Herisse M."/>
            <person name="Ishida K."/>
            <person name="Porter J.L."/>
            <person name="Howden B."/>
            <person name="Hertweck C."/>
            <person name="Stinear T.P."/>
            <person name="Pidot S.J."/>
        </authorList>
    </citation>
    <scope>NUCLEOTIDE SEQUENCE [LARGE SCALE GENOMIC DNA]</scope>
    <source>
        <strain evidence="1 2">AUSMDU00012717</strain>
    </source>
</reference>
<dbReference type="EMBL" id="CP046172">
    <property type="protein sequence ID" value="QIS08649.1"/>
    <property type="molecule type" value="Genomic_DNA"/>
</dbReference>